<evidence type="ECO:0000313" key="3">
    <source>
        <dbReference type="EMBL" id="GIH91688.1"/>
    </source>
</evidence>
<gene>
    <name evidence="3" type="ORF">Psi01_23180</name>
</gene>
<proteinExistence type="predicted"/>
<dbReference type="InterPro" id="IPR025359">
    <property type="entry name" value="SduA_C"/>
</dbReference>
<dbReference type="AlphaFoldDB" id="A0A8J3SCN2"/>
<keyword evidence="4" id="KW-1185">Reference proteome</keyword>
<protein>
    <recommendedName>
        <fullName evidence="2">Shedu protein SduA C-terminal domain-containing protein</fullName>
    </recommendedName>
</protein>
<organism evidence="3 4">
    <name type="scientific">Planobispora siamensis</name>
    <dbReference type="NCBI Taxonomy" id="936338"/>
    <lineage>
        <taxon>Bacteria</taxon>
        <taxon>Bacillati</taxon>
        <taxon>Actinomycetota</taxon>
        <taxon>Actinomycetes</taxon>
        <taxon>Streptosporangiales</taxon>
        <taxon>Streptosporangiaceae</taxon>
        <taxon>Planobispora</taxon>
    </lineage>
</organism>
<evidence type="ECO:0000256" key="1">
    <source>
        <dbReference type="SAM" id="MobiDB-lite"/>
    </source>
</evidence>
<evidence type="ECO:0000259" key="2">
    <source>
        <dbReference type="Pfam" id="PF14082"/>
    </source>
</evidence>
<feature type="region of interest" description="Disordered" evidence="1">
    <location>
        <begin position="388"/>
        <end position="412"/>
    </location>
</feature>
<evidence type="ECO:0000313" key="4">
    <source>
        <dbReference type="Proteomes" id="UP000619788"/>
    </source>
</evidence>
<comment type="caution">
    <text evidence="3">The sequence shown here is derived from an EMBL/GenBank/DDBJ whole genome shotgun (WGS) entry which is preliminary data.</text>
</comment>
<reference evidence="3 4" key="1">
    <citation type="submission" date="2021-01" db="EMBL/GenBank/DDBJ databases">
        <title>Whole genome shotgun sequence of Planobispora siamensis NBRC 107568.</title>
        <authorList>
            <person name="Komaki H."/>
            <person name="Tamura T."/>
        </authorList>
    </citation>
    <scope>NUCLEOTIDE SEQUENCE [LARGE SCALE GENOMIC DNA]</scope>
    <source>
        <strain evidence="3 4">NBRC 107568</strain>
    </source>
</reference>
<sequence length="412" mass="46076">MIVSAVESNGFASQIDRLSLVCRQPAIQRSAADVAFRAVDRTAAERAFRVRVAEDISNPKVLSAETLEVKKGPQAWKAAKLRTYGDRDTGEIRKREFSVEQYAAKLWGAGYRFDEKPERRWYCEDAEIDALLAFLNGAMPSTGTYIRVDDVSLPEAMLESIHTGDLSLDRVAEVIKTLASAPGLVDQLIDSEGIALLSGLFEIRRQHKALGNLRAVVENPRSTEHDIQKVLDDNWWIFGGHFIRKEDRRRLTVLDIIDIPLIRADGSLHIVELKQANVPQLVEKPRKHLIVSGKVHEAAMQCVNYLRSLDHKRDSIWTDFQIDCSRATAVVVIGHPLFVKDCTERELAEALRTYNAALNRVEVITYKDLIDGAARALSAVASGELVEATRQDEEPAVEEEPTEGMWNGPSVQ</sequence>
<accession>A0A8J3SCN2</accession>
<name>A0A8J3SCN2_9ACTN</name>
<dbReference type="Pfam" id="PF14082">
    <property type="entry name" value="SduA_C"/>
    <property type="match status" value="1"/>
</dbReference>
<feature type="domain" description="Shedu protein SduA C-terminal" evidence="2">
    <location>
        <begin position="222"/>
        <end position="370"/>
    </location>
</feature>
<dbReference type="EMBL" id="BOOJ01000022">
    <property type="protein sequence ID" value="GIH91688.1"/>
    <property type="molecule type" value="Genomic_DNA"/>
</dbReference>
<dbReference type="Proteomes" id="UP000619788">
    <property type="component" value="Unassembled WGS sequence"/>
</dbReference>